<protein>
    <submittedName>
        <fullName evidence="2">ImmA/IrrE family metallo-endopeptidase</fullName>
    </submittedName>
</protein>
<feature type="domain" description="IrrE N-terminal-like" evidence="1">
    <location>
        <begin position="57"/>
        <end position="178"/>
    </location>
</feature>
<proteinExistence type="predicted"/>
<gene>
    <name evidence="2" type="ORF">KB874_15110</name>
</gene>
<comment type="caution">
    <text evidence="2">The sequence shown here is derived from an EMBL/GenBank/DDBJ whole genome shotgun (WGS) entry which is preliminary data.</text>
</comment>
<dbReference type="Pfam" id="PF06114">
    <property type="entry name" value="Peptidase_M78"/>
    <property type="match status" value="1"/>
</dbReference>
<evidence type="ECO:0000313" key="2">
    <source>
        <dbReference type="EMBL" id="MBS0125418.1"/>
    </source>
</evidence>
<dbReference type="AlphaFoldDB" id="A0A8J8BAP2"/>
<dbReference type="EMBL" id="JAGTUU010000006">
    <property type="protein sequence ID" value="MBS0125418.1"/>
    <property type="molecule type" value="Genomic_DNA"/>
</dbReference>
<accession>A0A8J8BAP2</accession>
<organism evidence="2 3">
    <name type="scientific">Thetidibacter halocola</name>
    <dbReference type="NCBI Taxonomy" id="2827239"/>
    <lineage>
        <taxon>Bacteria</taxon>
        <taxon>Pseudomonadati</taxon>
        <taxon>Pseudomonadota</taxon>
        <taxon>Alphaproteobacteria</taxon>
        <taxon>Rhodobacterales</taxon>
        <taxon>Roseobacteraceae</taxon>
        <taxon>Thetidibacter</taxon>
    </lineage>
</organism>
<evidence type="ECO:0000259" key="1">
    <source>
        <dbReference type="Pfam" id="PF06114"/>
    </source>
</evidence>
<dbReference type="InterPro" id="IPR010359">
    <property type="entry name" value="IrrE_HExxH"/>
</dbReference>
<dbReference type="Proteomes" id="UP000681356">
    <property type="component" value="Unassembled WGS sequence"/>
</dbReference>
<evidence type="ECO:0000313" key="3">
    <source>
        <dbReference type="Proteomes" id="UP000681356"/>
    </source>
</evidence>
<keyword evidence="3" id="KW-1185">Reference proteome</keyword>
<sequence>MPIRAEPMPKAYPAYPYVEPVAVDPSEDEIERLIRDMLSQSPAISLRDGGTLDPLCRALNVDVEYAAPPNEILLDVPLDGRAVIWLPRNGRPRHDRLMLAMGLGHWMLHVPNTRQLHPKAGVQALYKPASPRAMTEARRFAYQLLMPQSAFISLWYEGRAMLTAETLNVPTQAVYDRAKDLMLTAEPGAA</sequence>
<name>A0A8J8BAP2_9RHOB</name>
<reference evidence="2" key="1">
    <citation type="submission" date="2021-04" db="EMBL/GenBank/DDBJ databases">
        <authorList>
            <person name="Yoon J."/>
        </authorList>
    </citation>
    <scope>NUCLEOTIDE SEQUENCE</scope>
    <source>
        <strain evidence="2">KMU-90</strain>
    </source>
</reference>